<feature type="compositionally biased region" description="Basic residues" evidence="1">
    <location>
        <begin position="1"/>
        <end position="15"/>
    </location>
</feature>
<feature type="non-terminal residue" evidence="2">
    <location>
        <position position="1"/>
    </location>
</feature>
<evidence type="ECO:0000256" key="1">
    <source>
        <dbReference type="SAM" id="MobiDB-lite"/>
    </source>
</evidence>
<dbReference type="AlphaFoldDB" id="M1EHI7"/>
<accession>M1EHI7</accession>
<proteinExistence type="evidence at transcript level"/>
<feature type="non-terminal residue" evidence="2">
    <location>
        <position position="75"/>
    </location>
</feature>
<organism evidence="2">
    <name type="scientific">Mustela putorius furo</name>
    <name type="common">European domestic ferret</name>
    <name type="synonym">Mustela furo</name>
    <dbReference type="NCBI Taxonomy" id="9669"/>
    <lineage>
        <taxon>Eukaryota</taxon>
        <taxon>Metazoa</taxon>
        <taxon>Chordata</taxon>
        <taxon>Craniata</taxon>
        <taxon>Vertebrata</taxon>
        <taxon>Euteleostomi</taxon>
        <taxon>Mammalia</taxon>
        <taxon>Eutheria</taxon>
        <taxon>Laurasiatheria</taxon>
        <taxon>Carnivora</taxon>
        <taxon>Caniformia</taxon>
        <taxon>Musteloidea</taxon>
        <taxon>Mustelidae</taxon>
        <taxon>Mustelinae</taxon>
        <taxon>Mustela</taxon>
    </lineage>
</organism>
<feature type="region of interest" description="Disordered" evidence="1">
    <location>
        <begin position="43"/>
        <end position="75"/>
    </location>
</feature>
<feature type="region of interest" description="Disordered" evidence="1">
    <location>
        <begin position="1"/>
        <end position="24"/>
    </location>
</feature>
<protein>
    <submittedName>
        <fullName evidence="2">Cadherin, EGF LAG seven-pass G-type receptor 2</fullName>
    </submittedName>
</protein>
<dbReference type="EMBL" id="JP007457">
    <property type="protein sequence ID" value="AER96054.1"/>
    <property type="molecule type" value="mRNA"/>
</dbReference>
<evidence type="ECO:0000313" key="2">
    <source>
        <dbReference type="EMBL" id="AER96054.1"/>
    </source>
</evidence>
<feature type="compositionally biased region" description="Basic and acidic residues" evidence="1">
    <location>
        <begin position="50"/>
        <end position="61"/>
    </location>
</feature>
<reference evidence="2" key="1">
    <citation type="journal article" date="2013" name="J. Virol.">
        <title>Sequencing, annotation, and characterization of the influenza ferret infectome.</title>
        <authorList>
            <person name="Leon A.J."/>
            <person name="Banner D."/>
            <person name="Xu L."/>
            <person name="Ran L."/>
            <person name="Peng Z."/>
            <person name="Yi K."/>
            <person name="Chen C."/>
            <person name="Xu F."/>
            <person name="Huang J."/>
            <person name="Zhao Z."/>
            <person name="Lin Z."/>
            <person name="Huang S.H."/>
            <person name="Fang Y."/>
            <person name="Kelvin A.A."/>
            <person name="Ross T.M."/>
            <person name="Farooqui A."/>
            <person name="Kelvin D.J."/>
        </authorList>
    </citation>
    <scope>NUCLEOTIDE SEQUENCE</scope>
    <source>
        <tissue evidence="2">Lungs</tissue>
    </source>
</reference>
<name>M1EHI7_MUSPF</name>
<sequence>PLICHHQKERTKPHAPRASSPAGCTPAGLSVVRASKTRALLTLPVLPSQELKKPRPERGQKDSAPPDPQMLHEHI</sequence>
<keyword evidence="2" id="KW-0675">Receptor</keyword>